<dbReference type="InterPro" id="IPR011009">
    <property type="entry name" value="Kinase-like_dom_sf"/>
</dbReference>
<dbReference type="SUPFAM" id="SSF56112">
    <property type="entry name" value="Protein kinase-like (PK-like)"/>
    <property type="match status" value="1"/>
</dbReference>
<feature type="compositionally biased region" description="Basic residues" evidence="8">
    <location>
        <begin position="503"/>
        <end position="512"/>
    </location>
</feature>
<dbReference type="PROSITE" id="PS00108">
    <property type="entry name" value="PROTEIN_KINASE_ST"/>
    <property type="match status" value="1"/>
</dbReference>
<dbReference type="InterPro" id="IPR008271">
    <property type="entry name" value="Ser/Thr_kinase_AS"/>
</dbReference>
<dbReference type="Pfam" id="PF00069">
    <property type="entry name" value="Pkinase"/>
    <property type="match status" value="1"/>
</dbReference>
<organism evidence="10 11">
    <name type="scientific">Actinomycetospora succinea</name>
    <dbReference type="NCBI Taxonomy" id="663603"/>
    <lineage>
        <taxon>Bacteria</taxon>
        <taxon>Bacillati</taxon>
        <taxon>Actinomycetota</taxon>
        <taxon>Actinomycetes</taxon>
        <taxon>Pseudonocardiales</taxon>
        <taxon>Pseudonocardiaceae</taxon>
        <taxon>Actinomycetospora</taxon>
    </lineage>
</organism>
<evidence type="ECO:0000256" key="1">
    <source>
        <dbReference type="ARBA" id="ARBA00012513"/>
    </source>
</evidence>
<dbReference type="InterPro" id="IPR000719">
    <property type="entry name" value="Prot_kinase_dom"/>
</dbReference>
<dbReference type="GO" id="GO:0005524">
    <property type="term" value="F:ATP binding"/>
    <property type="evidence" value="ECO:0007669"/>
    <property type="project" value="UniProtKB-UniRule"/>
</dbReference>
<gene>
    <name evidence="10" type="ORF">EV188_105237</name>
</gene>
<dbReference type="GO" id="GO:0004674">
    <property type="term" value="F:protein serine/threonine kinase activity"/>
    <property type="evidence" value="ECO:0007669"/>
    <property type="project" value="UniProtKB-KW"/>
</dbReference>
<evidence type="ECO:0000256" key="7">
    <source>
        <dbReference type="PROSITE-ProRule" id="PRU10141"/>
    </source>
</evidence>
<keyword evidence="3" id="KW-0808">Transferase</keyword>
<accession>A0A4R6V9G2</accession>
<dbReference type="Proteomes" id="UP000295705">
    <property type="component" value="Unassembled WGS sequence"/>
</dbReference>
<feature type="compositionally biased region" description="Pro residues" evidence="8">
    <location>
        <begin position="415"/>
        <end position="431"/>
    </location>
</feature>
<feature type="region of interest" description="Disordered" evidence="8">
    <location>
        <begin position="402"/>
        <end position="512"/>
    </location>
</feature>
<name>A0A4R6V9G2_9PSEU</name>
<sequence length="512" mass="52210">MSTPTSVPNALGDARATIEPGRLVAGRYLLVAPVGRGGSGSVWRAHDELLDRDVAIKRLHGARALDAQRARQIRDRAHREGRVAARLHHPRLAAIFDMTDLDGEVCLVMEYVAAPSLADLLDREGSLPPVRVAAIGAQIAEGLAAMHERGIVHRDVKPANVMIGAGDTVTVTDFGIAVVDTDPATADQLVAGTPHYMAPELARGGPATAAADVFSLGATLYAALEGAPPAGDGGNALEVLSRVATGVVAPARRAGDLTPVLRALLDHDPARRPDAARAARMLAGHDPGYEVRAATPAPAATAAVGSDLLAVGPPTPDPGAPDPDADEARTGPLLLPGRTSASAAAPHGRARGATRAVTPVDTGAGRPARATRLGRPTRRVAAVGAGLVGVLGAAGIVAASTGTSDPTPVASPGTAAPPAPMPVPVAGPPVIPSTTTPARATRSASADDVEEVASSTRSTSTRRSRDASAERAAQWEKFFERWRAAQARAGGGDDDRGNGNGHGRGRARGHDR</sequence>
<feature type="binding site" evidence="7">
    <location>
        <position position="57"/>
    </location>
    <ligand>
        <name>ATP</name>
        <dbReference type="ChEBI" id="CHEBI:30616"/>
    </ligand>
</feature>
<keyword evidence="5 10" id="KW-0418">Kinase</keyword>
<protein>
    <recommendedName>
        <fullName evidence="1">non-specific serine/threonine protein kinase</fullName>
        <ecNumber evidence="1">2.7.11.1</ecNumber>
    </recommendedName>
</protein>
<dbReference type="PROSITE" id="PS00107">
    <property type="entry name" value="PROTEIN_KINASE_ATP"/>
    <property type="match status" value="1"/>
</dbReference>
<keyword evidence="6 7" id="KW-0067">ATP-binding</keyword>
<dbReference type="PANTHER" id="PTHR43289">
    <property type="entry name" value="MITOGEN-ACTIVATED PROTEIN KINASE KINASE KINASE 20-RELATED"/>
    <property type="match status" value="1"/>
</dbReference>
<feature type="compositionally biased region" description="Low complexity" evidence="8">
    <location>
        <begin position="432"/>
        <end position="446"/>
    </location>
</feature>
<dbReference type="PANTHER" id="PTHR43289:SF6">
    <property type="entry name" value="SERINE_THREONINE-PROTEIN KINASE NEKL-3"/>
    <property type="match status" value="1"/>
</dbReference>
<feature type="domain" description="Protein kinase" evidence="9">
    <location>
        <begin position="28"/>
        <end position="289"/>
    </location>
</feature>
<evidence type="ECO:0000313" key="11">
    <source>
        <dbReference type="Proteomes" id="UP000295705"/>
    </source>
</evidence>
<dbReference type="CDD" id="cd14014">
    <property type="entry name" value="STKc_PknB_like"/>
    <property type="match status" value="1"/>
</dbReference>
<feature type="compositionally biased region" description="Basic and acidic residues" evidence="8">
    <location>
        <begin position="463"/>
        <end position="483"/>
    </location>
</feature>
<keyword evidence="4 7" id="KW-0547">Nucleotide-binding</keyword>
<evidence type="ECO:0000256" key="5">
    <source>
        <dbReference type="ARBA" id="ARBA00022777"/>
    </source>
</evidence>
<dbReference type="EMBL" id="SNYO01000005">
    <property type="protein sequence ID" value="TDQ55839.1"/>
    <property type="molecule type" value="Genomic_DNA"/>
</dbReference>
<comment type="caution">
    <text evidence="10">The sequence shown here is derived from an EMBL/GenBank/DDBJ whole genome shotgun (WGS) entry which is preliminary data.</text>
</comment>
<dbReference type="Gene3D" id="1.10.510.10">
    <property type="entry name" value="Transferase(Phosphotransferase) domain 1"/>
    <property type="match status" value="1"/>
</dbReference>
<dbReference type="PROSITE" id="PS50011">
    <property type="entry name" value="PROTEIN_KINASE_DOM"/>
    <property type="match status" value="1"/>
</dbReference>
<dbReference type="EC" id="2.7.11.1" evidence="1"/>
<dbReference type="AlphaFoldDB" id="A0A4R6V9G2"/>
<evidence type="ECO:0000256" key="2">
    <source>
        <dbReference type="ARBA" id="ARBA00022527"/>
    </source>
</evidence>
<dbReference type="Gene3D" id="3.30.200.20">
    <property type="entry name" value="Phosphorylase Kinase, domain 1"/>
    <property type="match status" value="1"/>
</dbReference>
<feature type="region of interest" description="Disordered" evidence="8">
    <location>
        <begin position="308"/>
        <end position="376"/>
    </location>
</feature>
<evidence type="ECO:0000256" key="8">
    <source>
        <dbReference type="SAM" id="MobiDB-lite"/>
    </source>
</evidence>
<dbReference type="RefSeq" id="WP_166659978.1">
    <property type="nucleotide sequence ID" value="NZ_SNYO01000005.1"/>
</dbReference>
<evidence type="ECO:0000256" key="4">
    <source>
        <dbReference type="ARBA" id="ARBA00022741"/>
    </source>
</evidence>
<evidence type="ECO:0000256" key="3">
    <source>
        <dbReference type="ARBA" id="ARBA00022679"/>
    </source>
</evidence>
<keyword evidence="2 10" id="KW-0723">Serine/threonine-protein kinase</keyword>
<reference evidence="10 11" key="1">
    <citation type="submission" date="2019-03" db="EMBL/GenBank/DDBJ databases">
        <title>Genomic Encyclopedia of Type Strains, Phase IV (KMG-IV): sequencing the most valuable type-strain genomes for metagenomic binning, comparative biology and taxonomic classification.</title>
        <authorList>
            <person name="Goeker M."/>
        </authorList>
    </citation>
    <scope>NUCLEOTIDE SEQUENCE [LARGE SCALE GENOMIC DNA]</scope>
    <source>
        <strain evidence="10 11">DSM 45775</strain>
    </source>
</reference>
<proteinExistence type="predicted"/>
<keyword evidence="11" id="KW-1185">Reference proteome</keyword>
<evidence type="ECO:0000256" key="6">
    <source>
        <dbReference type="ARBA" id="ARBA00022840"/>
    </source>
</evidence>
<dbReference type="SMART" id="SM00220">
    <property type="entry name" value="S_TKc"/>
    <property type="match status" value="1"/>
</dbReference>
<evidence type="ECO:0000259" key="9">
    <source>
        <dbReference type="PROSITE" id="PS50011"/>
    </source>
</evidence>
<dbReference type="InterPro" id="IPR017441">
    <property type="entry name" value="Protein_kinase_ATP_BS"/>
</dbReference>
<evidence type="ECO:0000313" key="10">
    <source>
        <dbReference type="EMBL" id="TDQ55839.1"/>
    </source>
</evidence>